<dbReference type="Gene3D" id="2.60.40.10">
    <property type="entry name" value="Immunoglobulins"/>
    <property type="match status" value="1"/>
</dbReference>
<keyword evidence="8" id="KW-1015">Disulfide bond</keyword>
<dbReference type="InterPro" id="IPR013106">
    <property type="entry name" value="Ig_V-set"/>
</dbReference>
<reference evidence="13" key="4">
    <citation type="submission" date="2025-09" db="UniProtKB">
        <authorList>
            <consortium name="Ensembl"/>
        </authorList>
    </citation>
    <scope>IDENTIFICATION</scope>
</reference>
<dbReference type="InterPro" id="IPR013783">
    <property type="entry name" value="Ig-like_fold"/>
</dbReference>
<evidence type="ECO:0000256" key="9">
    <source>
        <dbReference type="ARBA" id="ARBA00023319"/>
    </source>
</evidence>
<evidence type="ECO:0000256" key="6">
    <source>
        <dbReference type="ARBA" id="ARBA00023130"/>
    </source>
</evidence>
<evidence type="ECO:0000256" key="2">
    <source>
        <dbReference type="ARBA" id="ARBA00004613"/>
    </source>
</evidence>
<dbReference type="Pfam" id="PF07686">
    <property type="entry name" value="V-set"/>
    <property type="match status" value="1"/>
</dbReference>
<reference evidence="14" key="1">
    <citation type="submission" date="2011-05" db="EMBL/GenBank/DDBJ databases">
        <title>Insights into the evolution of the great apes provided by the gorilla genome.</title>
        <authorList>
            <person name="Scally A."/>
        </authorList>
    </citation>
    <scope>NUCLEOTIDE SEQUENCE [LARGE SCALE GENOMIC DNA]</scope>
</reference>
<proteinExistence type="predicted"/>
<dbReference type="Ensembl" id="ENSGGOT00000048261.1">
    <property type="protein sequence ID" value="ENSGGOP00000049012.1"/>
    <property type="gene ID" value="ENSGGOG00000039340.1"/>
</dbReference>
<dbReference type="GO" id="GO:0003823">
    <property type="term" value="F:antigen binding"/>
    <property type="evidence" value="ECO:0000318"/>
    <property type="project" value="GO_Central"/>
</dbReference>
<dbReference type="InterPro" id="IPR007110">
    <property type="entry name" value="Ig-like_dom"/>
</dbReference>
<accession>A0A2I2ZP77</accession>
<dbReference type="AlphaFoldDB" id="A0A2I2ZP77"/>
<keyword evidence="4" id="KW-0964">Secreted</keyword>
<reference evidence="13" key="3">
    <citation type="submission" date="2025-08" db="UniProtKB">
        <authorList>
            <consortium name="Ensembl"/>
        </authorList>
    </citation>
    <scope>IDENTIFICATION</scope>
</reference>
<name>A0A2I2ZP77_GORGO</name>
<evidence type="ECO:0000256" key="8">
    <source>
        <dbReference type="ARBA" id="ARBA00023157"/>
    </source>
</evidence>
<dbReference type="InterPro" id="IPR036179">
    <property type="entry name" value="Ig-like_dom_sf"/>
</dbReference>
<dbReference type="Proteomes" id="UP000001519">
    <property type="component" value="Chromosome 14"/>
</dbReference>
<protein>
    <recommendedName>
        <fullName evidence="12">Ig-like domain-containing protein</fullName>
    </recommendedName>
</protein>
<keyword evidence="5" id="KW-0391">Immunity</keyword>
<keyword evidence="9" id="KW-0393">Immunoglobulin domain</keyword>
<dbReference type="CDD" id="cd04981">
    <property type="entry name" value="IgV_H"/>
    <property type="match status" value="1"/>
</dbReference>
<keyword evidence="3" id="KW-1003">Cell membrane</keyword>
<dbReference type="InterPro" id="IPR050199">
    <property type="entry name" value="IgHV"/>
</dbReference>
<evidence type="ECO:0000256" key="10">
    <source>
        <dbReference type="ARBA" id="ARBA00038737"/>
    </source>
</evidence>
<dbReference type="FunCoup" id="A0A2I2ZP77">
    <property type="interactions" value="172"/>
</dbReference>
<dbReference type="GO" id="GO:0019814">
    <property type="term" value="C:immunoglobulin complex"/>
    <property type="evidence" value="ECO:0007669"/>
    <property type="project" value="UniProtKB-KW"/>
</dbReference>
<evidence type="ECO:0000313" key="13">
    <source>
        <dbReference type="Ensembl" id="ENSGGOP00000049012.1"/>
    </source>
</evidence>
<reference evidence="13 14" key="2">
    <citation type="journal article" date="2012" name="Nature">
        <title>Insights into hominid evolution from the gorilla genome sequence.</title>
        <authorList>
            <person name="Scally A."/>
            <person name="Dutheil J.Y."/>
            <person name="Hillier L.W."/>
            <person name="Jordan G.E."/>
            <person name="Goodhead I."/>
            <person name="Herrero J."/>
            <person name="Hobolth A."/>
            <person name="Lappalainen T."/>
            <person name="Mailund T."/>
            <person name="Marques-Bonet T."/>
            <person name="McCarthy S."/>
            <person name="Montgomery S.H."/>
            <person name="Schwalie P.C."/>
            <person name="Tang Y.A."/>
            <person name="Ward M.C."/>
            <person name="Xue Y."/>
            <person name="Yngvadottir B."/>
            <person name="Alkan C."/>
            <person name="Andersen L.N."/>
            <person name="Ayub Q."/>
            <person name="Ball E.V."/>
            <person name="Beal K."/>
            <person name="Bradley B.J."/>
            <person name="Chen Y."/>
            <person name="Clee C.M."/>
            <person name="Fitzgerald S."/>
            <person name="Graves T.A."/>
            <person name="Gu Y."/>
            <person name="Heath P."/>
            <person name="Heger A."/>
            <person name="Karakoc E."/>
            <person name="Kolb-Kokocinski A."/>
            <person name="Laird G.K."/>
            <person name="Lunter G."/>
            <person name="Meader S."/>
            <person name="Mort M."/>
            <person name="Mullikin J.C."/>
            <person name="Munch K."/>
            <person name="O'Connor T.D."/>
            <person name="Phillips A.D."/>
            <person name="Prado-Martinez J."/>
            <person name="Rogers A.S."/>
            <person name="Sajjadian S."/>
            <person name="Schmidt D."/>
            <person name="Shaw K."/>
            <person name="Simpson J.T."/>
            <person name="Stenson P.D."/>
            <person name="Turner D.J."/>
            <person name="Vigilant L."/>
            <person name="Vilella A.J."/>
            <person name="Whitener W."/>
            <person name="Zhu B."/>
            <person name="Cooper D.N."/>
            <person name="de Jong P."/>
            <person name="Dermitzakis E.T."/>
            <person name="Eichler E.E."/>
            <person name="Flicek P."/>
            <person name="Goldman N."/>
            <person name="Mundy N.I."/>
            <person name="Ning Z."/>
            <person name="Odom D.T."/>
            <person name="Ponting C.P."/>
            <person name="Quail M.A."/>
            <person name="Ryder O.A."/>
            <person name="Searle S.M."/>
            <person name="Warren W.C."/>
            <person name="Wilson R.K."/>
            <person name="Schierup M.H."/>
            <person name="Rogers J."/>
            <person name="Tyler-Smith C."/>
            <person name="Durbin R."/>
        </authorList>
    </citation>
    <scope>NUCLEOTIDE SEQUENCE [LARGE SCALE GENOMIC DNA]</scope>
</reference>
<dbReference type="SMART" id="SM00406">
    <property type="entry name" value="IGv"/>
    <property type="match status" value="1"/>
</dbReference>
<dbReference type="SUPFAM" id="SSF48726">
    <property type="entry name" value="Immunoglobulin"/>
    <property type="match status" value="1"/>
</dbReference>
<keyword evidence="14" id="KW-1185">Reference proteome</keyword>
<evidence type="ECO:0000256" key="3">
    <source>
        <dbReference type="ARBA" id="ARBA00022475"/>
    </source>
</evidence>
<dbReference type="GO" id="GO:0016064">
    <property type="term" value="P:immunoglobulin mediated immune response"/>
    <property type="evidence" value="ECO:0000318"/>
    <property type="project" value="GO_Central"/>
</dbReference>
<evidence type="ECO:0000259" key="12">
    <source>
        <dbReference type="PROSITE" id="PS50835"/>
    </source>
</evidence>
<dbReference type="GO" id="GO:0005576">
    <property type="term" value="C:extracellular region"/>
    <property type="evidence" value="ECO:0007669"/>
    <property type="project" value="UniProtKB-SubCell"/>
</dbReference>
<dbReference type="GO" id="GO:0005886">
    <property type="term" value="C:plasma membrane"/>
    <property type="evidence" value="ECO:0007669"/>
    <property type="project" value="UniProtKB-SubCell"/>
</dbReference>
<dbReference type="FunFam" id="2.60.40.10:FF:000556">
    <property type="entry name" value="Immunoglobulin heavy variable 7-81 (non-functional)"/>
    <property type="match status" value="1"/>
</dbReference>
<evidence type="ECO:0000256" key="7">
    <source>
        <dbReference type="ARBA" id="ARBA00023136"/>
    </source>
</evidence>
<dbReference type="Bgee" id="ENSGGOG00000039340">
    <property type="expression patterns" value="Expressed in liver and 1 other cell type or tissue"/>
</dbReference>
<keyword evidence="6" id="KW-1064">Adaptive immunity</keyword>
<feature type="domain" description="Ig-like" evidence="12">
    <location>
        <begin position="7"/>
        <end position="125"/>
    </location>
</feature>
<evidence type="ECO:0000256" key="5">
    <source>
        <dbReference type="ARBA" id="ARBA00022859"/>
    </source>
</evidence>
<dbReference type="GeneTree" id="ENSGT00950000183013"/>
<keyword evidence="7" id="KW-0472">Membrane</keyword>
<evidence type="ECO:0000256" key="1">
    <source>
        <dbReference type="ARBA" id="ARBA00004236"/>
    </source>
</evidence>
<dbReference type="OMA" id="QWIRRID"/>
<evidence type="ECO:0000256" key="11">
    <source>
        <dbReference type="ARBA" id="ARBA00043265"/>
    </source>
</evidence>
<sequence length="125" mass="13431">MRKGLSPAKVAFTHSCVLSTGAHSQVQLVQSGPEVKKPGASVKVSCKASGYTFTSSAMQWVRQAPGQGLEWIGWIIVGSGNTNYAQKFQGRVTITRDTSTSTAYMELSSLRSEDMAVYYCAADTV</sequence>
<organism evidence="13 14">
    <name type="scientific">Gorilla gorilla gorilla</name>
    <name type="common">Western lowland gorilla</name>
    <dbReference type="NCBI Taxonomy" id="9595"/>
    <lineage>
        <taxon>Eukaryota</taxon>
        <taxon>Metazoa</taxon>
        <taxon>Chordata</taxon>
        <taxon>Craniata</taxon>
        <taxon>Vertebrata</taxon>
        <taxon>Euteleostomi</taxon>
        <taxon>Mammalia</taxon>
        <taxon>Eutheria</taxon>
        <taxon>Euarchontoglires</taxon>
        <taxon>Primates</taxon>
        <taxon>Haplorrhini</taxon>
        <taxon>Catarrhini</taxon>
        <taxon>Hominidae</taxon>
        <taxon>Gorilla</taxon>
    </lineage>
</organism>
<comment type="subunit">
    <text evidence="10">Immunoglobulins are composed of two identical heavy chains and two identical light chains; disulfide-linked.</text>
</comment>
<dbReference type="InParanoid" id="A0A2I2ZP77"/>
<dbReference type="EMBL" id="CABD030094510">
    <property type="status" value="NOT_ANNOTATED_CDS"/>
    <property type="molecule type" value="Genomic_DNA"/>
</dbReference>
<evidence type="ECO:0000256" key="4">
    <source>
        <dbReference type="ARBA" id="ARBA00022525"/>
    </source>
</evidence>
<keyword evidence="11" id="KW-1280">Immunoglobulin</keyword>
<dbReference type="PROSITE" id="PS50835">
    <property type="entry name" value="IG_LIKE"/>
    <property type="match status" value="1"/>
</dbReference>
<dbReference type="PANTHER" id="PTHR23266">
    <property type="entry name" value="IMMUNOGLOBULIN HEAVY CHAIN"/>
    <property type="match status" value="1"/>
</dbReference>
<evidence type="ECO:0000313" key="14">
    <source>
        <dbReference type="Proteomes" id="UP000001519"/>
    </source>
</evidence>
<comment type="subcellular location">
    <subcellularLocation>
        <location evidence="1">Cell membrane</location>
    </subcellularLocation>
    <subcellularLocation>
        <location evidence="2">Secreted</location>
    </subcellularLocation>
</comment>